<organism evidence="7">
    <name type="scientific">Timema monikensis</name>
    <dbReference type="NCBI Taxonomy" id="170555"/>
    <lineage>
        <taxon>Eukaryota</taxon>
        <taxon>Metazoa</taxon>
        <taxon>Ecdysozoa</taxon>
        <taxon>Arthropoda</taxon>
        <taxon>Hexapoda</taxon>
        <taxon>Insecta</taxon>
        <taxon>Pterygota</taxon>
        <taxon>Neoptera</taxon>
        <taxon>Polyneoptera</taxon>
        <taxon>Phasmatodea</taxon>
        <taxon>Timematodea</taxon>
        <taxon>Timematoidea</taxon>
        <taxon>Timematidae</taxon>
        <taxon>Timema</taxon>
    </lineage>
</organism>
<proteinExistence type="predicted"/>
<name>A0A7R9HUU7_9NEOP</name>
<dbReference type="Pfam" id="PF10408">
    <property type="entry name" value="Ufd2P_core"/>
    <property type="match status" value="2"/>
</dbReference>
<feature type="domain" description="Ubiquitin conjugation factor E4 core" evidence="6">
    <location>
        <begin position="23"/>
        <end position="66"/>
    </location>
</feature>
<dbReference type="InterPro" id="IPR019474">
    <property type="entry name" value="Ub_conjug_fac_E4_core"/>
</dbReference>
<reference evidence="7" key="1">
    <citation type="submission" date="2020-11" db="EMBL/GenBank/DDBJ databases">
        <authorList>
            <person name="Tran Van P."/>
        </authorList>
    </citation>
    <scope>NUCLEOTIDE SEQUENCE</scope>
</reference>
<dbReference type="GO" id="GO:0006511">
    <property type="term" value="P:ubiquitin-dependent protein catabolic process"/>
    <property type="evidence" value="ECO:0007669"/>
    <property type="project" value="InterPro"/>
</dbReference>
<dbReference type="GO" id="GO:0005737">
    <property type="term" value="C:cytoplasm"/>
    <property type="evidence" value="ECO:0007669"/>
    <property type="project" value="TreeGrafter"/>
</dbReference>
<evidence type="ECO:0000256" key="5">
    <source>
        <dbReference type="ARBA" id="ARBA00023242"/>
    </source>
</evidence>
<evidence type="ECO:0000256" key="4">
    <source>
        <dbReference type="ARBA" id="ARBA00022786"/>
    </source>
</evidence>
<dbReference type="UniPathway" id="UPA00143"/>
<dbReference type="GO" id="GO:0036503">
    <property type="term" value="P:ERAD pathway"/>
    <property type="evidence" value="ECO:0007669"/>
    <property type="project" value="InterPro"/>
</dbReference>
<feature type="domain" description="Ubiquitin conjugation factor E4 core" evidence="6">
    <location>
        <begin position="93"/>
        <end position="248"/>
    </location>
</feature>
<dbReference type="AlphaFoldDB" id="A0A7R9HUU7"/>
<evidence type="ECO:0000256" key="1">
    <source>
        <dbReference type="ARBA" id="ARBA00004123"/>
    </source>
</evidence>
<dbReference type="EMBL" id="OB801550">
    <property type="protein sequence ID" value="CAD7435652.1"/>
    <property type="molecule type" value="Genomic_DNA"/>
</dbReference>
<dbReference type="PANTHER" id="PTHR13931">
    <property type="entry name" value="UBIQUITINATION FACTOR E4"/>
    <property type="match status" value="1"/>
</dbReference>
<dbReference type="GO" id="GO:0000209">
    <property type="term" value="P:protein polyubiquitination"/>
    <property type="evidence" value="ECO:0007669"/>
    <property type="project" value="TreeGrafter"/>
</dbReference>
<accession>A0A7R9HUU7</accession>
<evidence type="ECO:0000256" key="3">
    <source>
        <dbReference type="ARBA" id="ARBA00022679"/>
    </source>
</evidence>
<evidence type="ECO:0000256" key="2">
    <source>
        <dbReference type="ARBA" id="ARBA00004906"/>
    </source>
</evidence>
<dbReference type="GO" id="GO:0005634">
    <property type="term" value="C:nucleus"/>
    <property type="evidence" value="ECO:0007669"/>
    <property type="project" value="UniProtKB-SubCell"/>
</dbReference>
<sequence>MVQFLPDTVTLAVGRELARTSFLGPFLSVSVFAEDEPKVAEKFFSGNTASDKSLNQTLRQELENTRPHTGKKLASSIWVTHQLHPGERFASLVQILLHKVFHDILVNGSSREATLSYLAMLLRNNEKRAQIHIDERSVAGDGFMLNLLSVMQMLAIKVKLDKVDMFYPFHPSSTIDIKNETRLKFTSQEVATWVDELNRSKTHKWREPKFPTQCWFLTLHLHHTSLLPACQKYQRRLRALRDLQKLVRAPFFYTMVYCL</sequence>
<keyword evidence="5" id="KW-0539">Nucleus</keyword>
<dbReference type="GO" id="GO:0034450">
    <property type="term" value="F:ubiquitin-ubiquitin ligase activity"/>
    <property type="evidence" value="ECO:0007669"/>
    <property type="project" value="InterPro"/>
</dbReference>
<protein>
    <recommendedName>
        <fullName evidence="6">Ubiquitin conjugation factor E4 core domain-containing protein</fullName>
    </recommendedName>
</protein>
<comment type="pathway">
    <text evidence="2">Protein modification; protein ubiquitination.</text>
</comment>
<evidence type="ECO:0000259" key="6">
    <source>
        <dbReference type="Pfam" id="PF10408"/>
    </source>
</evidence>
<dbReference type="PANTHER" id="PTHR13931:SF2">
    <property type="entry name" value="UBIQUITIN CONJUGATION FACTOR E4 B"/>
    <property type="match status" value="1"/>
</dbReference>
<gene>
    <name evidence="7" type="ORF">TMSB3V08_LOCUS12298</name>
</gene>
<comment type="subcellular location">
    <subcellularLocation>
        <location evidence="1">Nucleus</location>
    </subcellularLocation>
</comment>
<dbReference type="GO" id="GO:0000151">
    <property type="term" value="C:ubiquitin ligase complex"/>
    <property type="evidence" value="ECO:0007669"/>
    <property type="project" value="InterPro"/>
</dbReference>
<evidence type="ECO:0000313" key="7">
    <source>
        <dbReference type="EMBL" id="CAD7435652.1"/>
    </source>
</evidence>
<keyword evidence="3" id="KW-0808">Transferase</keyword>
<keyword evidence="4" id="KW-0833">Ubl conjugation pathway</keyword>
<dbReference type="InterPro" id="IPR045132">
    <property type="entry name" value="UBE4"/>
</dbReference>